<protein>
    <submittedName>
        <fullName evidence="1">2'-5' RNA ligase family protein</fullName>
    </submittedName>
</protein>
<dbReference type="InterPro" id="IPR009097">
    <property type="entry name" value="Cyclic_Pdiesterase"/>
</dbReference>
<dbReference type="Proteomes" id="UP000594800">
    <property type="component" value="Chromosome"/>
</dbReference>
<dbReference type="SUPFAM" id="SSF55144">
    <property type="entry name" value="LigT-like"/>
    <property type="match status" value="1"/>
</dbReference>
<evidence type="ECO:0000313" key="2">
    <source>
        <dbReference type="Proteomes" id="UP000594800"/>
    </source>
</evidence>
<dbReference type="KEGG" id="poz:I0K15_17515"/>
<evidence type="ECO:0000313" key="1">
    <source>
        <dbReference type="EMBL" id="QPH53558.1"/>
    </source>
</evidence>
<sequence length="169" mass="18883">MTDPLILTLALDEEAQGFFERERRRLFPPERNMIPAHLSLFHKLPGEEIATVSDRLSNVADRTSPLPLDVTGVMFLGRGSAYRVEGADEVRNELAAGWQNWLTPQDRQGFRCHVTVQNKVTGAEAKRTFTALQESFAPFSATGIGFDLWHYRGGPWEAAGHFPFQGAPT</sequence>
<keyword evidence="2" id="KW-1185">Reference proteome</keyword>
<gene>
    <name evidence="1" type="ORF">I0K15_17515</name>
</gene>
<accession>A0A7S9QC50</accession>
<proteinExistence type="predicted"/>
<organism evidence="1 2">
    <name type="scientific">Pontivivens ytuae</name>
    <dbReference type="NCBI Taxonomy" id="2789856"/>
    <lineage>
        <taxon>Bacteria</taxon>
        <taxon>Pseudomonadati</taxon>
        <taxon>Pseudomonadota</taxon>
        <taxon>Alphaproteobacteria</taxon>
        <taxon>Rhodobacterales</taxon>
        <taxon>Paracoccaceae</taxon>
        <taxon>Pontivivens</taxon>
    </lineage>
</organism>
<dbReference type="EMBL" id="CP064942">
    <property type="protein sequence ID" value="QPH53558.1"/>
    <property type="molecule type" value="Genomic_DNA"/>
</dbReference>
<name>A0A7S9QC50_9RHOB</name>
<dbReference type="Pfam" id="PF13563">
    <property type="entry name" value="2_5_RNA_ligase2"/>
    <property type="match status" value="1"/>
</dbReference>
<dbReference type="Gene3D" id="3.90.1140.10">
    <property type="entry name" value="Cyclic phosphodiesterase"/>
    <property type="match status" value="1"/>
</dbReference>
<dbReference type="GO" id="GO:0016874">
    <property type="term" value="F:ligase activity"/>
    <property type="evidence" value="ECO:0007669"/>
    <property type="project" value="UniProtKB-KW"/>
</dbReference>
<reference evidence="1 2" key="1">
    <citation type="submission" date="2020-11" db="EMBL/GenBank/DDBJ databases">
        <title>Description of Pontivivens ytuae sp. nov. isolated from deep sea sediment of Mariana Trench.</title>
        <authorList>
            <person name="Wang Z."/>
            <person name="Sun Q.-L."/>
            <person name="Xu X.-D."/>
            <person name="Tang Y.-Z."/>
            <person name="Zhang J."/>
        </authorList>
    </citation>
    <scope>NUCLEOTIDE SEQUENCE [LARGE SCALE GENOMIC DNA]</scope>
    <source>
        <strain evidence="1 2">MT2928</strain>
    </source>
</reference>
<dbReference type="RefSeq" id="WP_196102767.1">
    <property type="nucleotide sequence ID" value="NZ_CP064942.1"/>
</dbReference>
<keyword evidence="1" id="KW-0436">Ligase</keyword>
<dbReference type="AlphaFoldDB" id="A0A7S9QC50"/>